<dbReference type="WBParaSite" id="ACOC_0000866601-mRNA-1">
    <property type="protein sequence ID" value="ACOC_0000866601-mRNA-1"/>
    <property type="gene ID" value="ACOC_0000866601"/>
</dbReference>
<reference evidence="3" key="1">
    <citation type="submission" date="2017-02" db="UniProtKB">
        <authorList>
            <consortium name="WormBaseParasite"/>
        </authorList>
    </citation>
    <scope>IDENTIFICATION</scope>
</reference>
<dbReference type="OrthoDB" id="14187at2759"/>
<sequence>MTKSQLIEVRSLASPFVVVKLALEAIRILLEENVGTDWKVNCLTQACGPLVKLAKAQLLYTGMLHKVAPHRSELKRLEFQAKRETTERNEVKTLIAQLEQMVLRVKSTML</sequence>
<dbReference type="Proteomes" id="UP000267027">
    <property type="component" value="Unassembled WGS sequence"/>
</dbReference>
<organism evidence="3">
    <name type="scientific">Angiostrongylus costaricensis</name>
    <name type="common">Nematode worm</name>
    <dbReference type="NCBI Taxonomy" id="334426"/>
    <lineage>
        <taxon>Eukaryota</taxon>
        <taxon>Metazoa</taxon>
        <taxon>Ecdysozoa</taxon>
        <taxon>Nematoda</taxon>
        <taxon>Chromadorea</taxon>
        <taxon>Rhabditida</taxon>
        <taxon>Rhabditina</taxon>
        <taxon>Rhabditomorpha</taxon>
        <taxon>Strongyloidea</taxon>
        <taxon>Metastrongylidae</taxon>
        <taxon>Angiostrongylus</taxon>
    </lineage>
</organism>
<evidence type="ECO:0000313" key="1">
    <source>
        <dbReference type="EMBL" id="VDM60252.1"/>
    </source>
</evidence>
<dbReference type="STRING" id="334426.A0A0R3PSM4"/>
<reference evidence="1 2" key="2">
    <citation type="submission" date="2018-11" db="EMBL/GenBank/DDBJ databases">
        <authorList>
            <consortium name="Pathogen Informatics"/>
        </authorList>
    </citation>
    <scope>NUCLEOTIDE SEQUENCE [LARGE SCALE GENOMIC DNA]</scope>
    <source>
        <strain evidence="1 2">Costa Rica</strain>
    </source>
</reference>
<keyword evidence="2" id="KW-1185">Reference proteome</keyword>
<gene>
    <name evidence="1" type="ORF">ACOC_LOCUS8667</name>
</gene>
<dbReference type="AlphaFoldDB" id="A0A0R3PSM4"/>
<evidence type="ECO:0000313" key="2">
    <source>
        <dbReference type="Proteomes" id="UP000267027"/>
    </source>
</evidence>
<name>A0A0R3PSM4_ANGCS</name>
<protein>
    <submittedName>
        <fullName evidence="3">COMM domain-containing protein</fullName>
    </submittedName>
</protein>
<dbReference type="EMBL" id="UYYA01004185">
    <property type="protein sequence ID" value="VDM60252.1"/>
    <property type="molecule type" value="Genomic_DNA"/>
</dbReference>
<evidence type="ECO:0000313" key="3">
    <source>
        <dbReference type="WBParaSite" id="ACOC_0000866601-mRNA-1"/>
    </source>
</evidence>
<accession>A0A0R3PSM4</accession>
<proteinExistence type="predicted"/>